<organism evidence="1">
    <name type="scientific">Ditylum brightwellii</name>
    <dbReference type="NCBI Taxonomy" id="49249"/>
    <lineage>
        <taxon>Eukaryota</taxon>
        <taxon>Sar</taxon>
        <taxon>Stramenopiles</taxon>
        <taxon>Ochrophyta</taxon>
        <taxon>Bacillariophyta</taxon>
        <taxon>Mediophyceae</taxon>
        <taxon>Lithodesmiophycidae</taxon>
        <taxon>Lithodesmiales</taxon>
        <taxon>Lithodesmiaceae</taxon>
        <taxon>Ditylum</taxon>
    </lineage>
</organism>
<sequence length="126" mass="14275">MYSFGDEASHFFLNTFILHPSQTCLTQQNRIDDTTHIALEYNSLFFFLNRMIHLGSALRKMVQPRGGRSVVQHIKFILCVSKPRTKCSFFVPHDHKAFVKLPPGTGIAMYPICSGVADNECNKPSI</sequence>
<dbReference type="AlphaFoldDB" id="A0A7S4R0H6"/>
<proteinExistence type="predicted"/>
<name>A0A7S4R0H6_9STRA</name>
<protein>
    <submittedName>
        <fullName evidence="1">Uncharacterized protein</fullName>
    </submittedName>
</protein>
<dbReference type="EMBL" id="HBNS01013705">
    <property type="protein sequence ID" value="CAE4599840.1"/>
    <property type="molecule type" value="Transcribed_RNA"/>
</dbReference>
<accession>A0A7S4R0H6</accession>
<gene>
    <name evidence="1" type="ORF">DBRI00130_LOCUS11042</name>
</gene>
<evidence type="ECO:0000313" key="1">
    <source>
        <dbReference type="EMBL" id="CAE4599840.1"/>
    </source>
</evidence>
<reference evidence="1" key="1">
    <citation type="submission" date="2021-01" db="EMBL/GenBank/DDBJ databases">
        <authorList>
            <person name="Corre E."/>
            <person name="Pelletier E."/>
            <person name="Niang G."/>
            <person name="Scheremetjew M."/>
            <person name="Finn R."/>
            <person name="Kale V."/>
            <person name="Holt S."/>
            <person name="Cochrane G."/>
            <person name="Meng A."/>
            <person name="Brown T."/>
            <person name="Cohen L."/>
        </authorList>
    </citation>
    <scope>NUCLEOTIDE SEQUENCE</scope>
    <source>
        <strain evidence="1">GSO104</strain>
    </source>
</reference>